<feature type="transmembrane region" description="Helical" evidence="8">
    <location>
        <begin position="26"/>
        <end position="43"/>
    </location>
</feature>
<dbReference type="EMBL" id="RZNY01000008">
    <property type="protein sequence ID" value="RUT46514.1"/>
    <property type="molecule type" value="Genomic_DNA"/>
</dbReference>
<keyword evidence="2" id="KW-1003">Cell membrane</keyword>
<keyword evidence="4" id="KW-0808">Transferase</keyword>
<keyword evidence="3" id="KW-0328">Glycosyltransferase</keyword>
<feature type="transmembrane region" description="Helical" evidence="8">
    <location>
        <begin position="225"/>
        <end position="245"/>
    </location>
</feature>
<dbReference type="InterPro" id="IPR038731">
    <property type="entry name" value="RgtA/B/C-like"/>
</dbReference>
<keyword evidence="11" id="KW-1185">Reference proteome</keyword>
<evidence type="ECO:0000313" key="11">
    <source>
        <dbReference type="Proteomes" id="UP000279446"/>
    </source>
</evidence>
<dbReference type="GO" id="GO:0009103">
    <property type="term" value="P:lipopolysaccharide biosynthetic process"/>
    <property type="evidence" value="ECO:0007669"/>
    <property type="project" value="UniProtKB-ARBA"/>
</dbReference>
<evidence type="ECO:0000313" key="10">
    <source>
        <dbReference type="EMBL" id="RUT46514.1"/>
    </source>
</evidence>
<proteinExistence type="predicted"/>
<keyword evidence="7 8" id="KW-0472">Membrane</keyword>
<keyword evidence="6 8" id="KW-1133">Transmembrane helix</keyword>
<feature type="transmembrane region" description="Helical" evidence="8">
    <location>
        <begin position="132"/>
        <end position="151"/>
    </location>
</feature>
<organism evidence="10 11">
    <name type="scientific">Paenibacillus anaericanus</name>
    <dbReference type="NCBI Taxonomy" id="170367"/>
    <lineage>
        <taxon>Bacteria</taxon>
        <taxon>Bacillati</taxon>
        <taxon>Bacillota</taxon>
        <taxon>Bacilli</taxon>
        <taxon>Bacillales</taxon>
        <taxon>Paenibacillaceae</taxon>
        <taxon>Paenibacillus</taxon>
    </lineage>
</organism>
<evidence type="ECO:0000256" key="7">
    <source>
        <dbReference type="ARBA" id="ARBA00023136"/>
    </source>
</evidence>
<protein>
    <recommendedName>
        <fullName evidence="9">Glycosyltransferase RgtA/B/C/D-like domain-containing protein</fullName>
    </recommendedName>
</protein>
<feature type="transmembrane region" description="Helical" evidence="8">
    <location>
        <begin position="186"/>
        <end position="205"/>
    </location>
</feature>
<reference evidence="10 11" key="1">
    <citation type="submission" date="2018-12" db="EMBL/GenBank/DDBJ databases">
        <authorList>
            <person name="Sun L."/>
            <person name="Chen Z."/>
        </authorList>
    </citation>
    <scope>NUCLEOTIDE SEQUENCE [LARGE SCALE GENOMIC DNA]</scope>
    <source>
        <strain evidence="10 11">DSM 15890</strain>
    </source>
</reference>
<keyword evidence="5 8" id="KW-0812">Transmembrane</keyword>
<evidence type="ECO:0000256" key="6">
    <source>
        <dbReference type="ARBA" id="ARBA00022989"/>
    </source>
</evidence>
<feature type="transmembrane region" description="Helical" evidence="8">
    <location>
        <begin position="365"/>
        <end position="382"/>
    </location>
</feature>
<feature type="transmembrane region" description="Helical" evidence="8">
    <location>
        <begin position="157"/>
        <end position="174"/>
    </location>
</feature>
<gene>
    <name evidence="10" type="ORF">EJP82_11730</name>
</gene>
<evidence type="ECO:0000256" key="3">
    <source>
        <dbReference type="ARBA" id="ARBA00022676"/>
    </source>
</evidence>
<dbReference type="Pfam" id="PF13231">
    <property type="entry name" value="PMT_2"/>
    <property type="match status" value="1"/>
</dbReference>
<comment type="subcellular location">
    <subcellularLocation>
        <location evidence="1">Cell membrane</location>
        <topology evidence="1">Multi-pass membrane protein</topology>
    </subcellularLocation>
</comment>
<feature type="transmembrane region" description="Helical" evidence="8">
    <location>
        <begin position="388"/>
        <end position="408"/>
    </location>
</feature>
<dbReference type="PANTHER" id="PTHR33908:SF11">
    <property type="entry name" value="MEMBRANE PROTEIN"/>
    <property type="match status" value="1"/>
</dbReference>
<evidence type="ECO:0000256" key="4">
    <source>
        <dbReference type="ARBA" id="ARBA00022679"/>
    </source>
</evidence>
<feature type="transmembrane region" description="Helical" evidence="8">
    <location>
        <begin position="107"/>
        <end position="125"/>
    </location>
</feature>
<sequence length="429" mass="48698">MTMDITGKPNVMKRIMVTVFRDTRPVILMSLLLVFILAVYLRMDFLNSVEHNLSHDSKGYDVMVRQWIEDGVYAYKDTEPNAKVTPGYPAFMAIVYKMVDYTKHDPFYMIRLIQVFLSMFTLYLIYRLARRLGGAGVGLGAAAIGAVYPSFIWSNGAVLTEVLCTFFLTLYIYVQLISLEQKKMSFALLSGALLGLTVLVRSEFLPILLVSHGVGYLWQRNFMKILKLLLISVVGTAIILSPWVIRNMITLNKVIIASTQVNPFAAGTYPYKNYADRMVETKGKTQMEVAKERIRVGFTEHTLKYVTWYTVGKLAYIYGKMFSGSGHTPFYTVIPILPQNILHWGLIGLFPLSFVRGIRLWKSPGFLLVTIVVAMSTLRLLFVPETRYNFTVMPMIIILDCVTVAAMIQWYSERRLNKNINLGRSGATG</sequence>
<feature type="domain" description="Glycosyltransferase RgtA/B/C/D-like" evidence="9">
    <location>
        <begin position="85"/>
        <end position="244"/>
    </location>
</feature>
<comment type="caution">
    <text evidence="10">The sequence shown here is derived from an EMBL/GenBank/DDBJ whole genome shotgun (WGS) entry which is preliminary data.</text>
</comment>
<name>A0A3S1C9C1_9BACL</name>
<dbReference type="GO" id="GO:0016763">
    <property type="term" value="F:pentosyltransferase activity"/>
    <property type="evidence" value="ECO:0007669"/>
    <property type="project" value="TreeGrafter"/>
</dbReference>
<dbReference type="PANTHER" id="PTHR33908">
    <property type="entry name" value="MANNOSYLTRANSFERASE YKCB-RELATED"/>
    <property type="match status" value="1"/>
</dbReference>
<accession>A0A3S1C9C1</accession>
<evidence type="ECO:0000256" key="1">
    <source>
        <dbReference type="ARBA" id="ARBA00004651"/>
    </source>
</evidence>
<evidence type="ECO:0000259" key="9">
    <source>
        <dbReference type="Pfam" id="PF13231"/>
    </source>
</evidence>
<dbReference type="AlphaFoldDB" id="A0A3S1C9C1"/>
<dbReference type="GO" id="GO:0005886">
    <property type="term" value="C:plasma membrane"/>
    <property type="evidence" value="ECO:0007669"/>
    <property type="project" value="UniProtKB-SubCell"/>
</dbReference>
<dbReference type="OrthoDB" id="136232at2"/>
<dbReference type="Proteomes" id="UP000279446">
    <property type="component" value="Unassembled WGS sequence"/>
</dbReference>
<evidence type="ECO:0000256" key="2">
    <source>
        <dbReference type="ARBA" id="ARBA00022475"/>
    </source>
</evidence>
<dbReference type="InterPro" id="IPR050297">
    <property type="entry name" value="LipidA_mod_glycosyltrf_83"/>
</dbReference>
<evidence type="ECO:0000256" key="5">
    <source>
        <dbReference type="ARBA" id="ARBA00022692"/>
    </source>
</evidence>
<evidence type="ECO:0000256" key="8">
    <source>
        <dbReference type="SAM" id="Phobius"/>
    </source>
</evidence>